<dbReference type="OrthoDB" id="5545577at2759"/>
<evidence type="ECO:0000256" key="2">
    <source>
        <dbReference type="ARBA" id="ARBA00004496"/>
    </source>
</evidence>
<protein>
    <recommendedName>
        <fullName evidence="11">Cytochrome c oxidase, subunit VIb</fullName>
    </recommendedName>
</protein>
<keyword evidence="7" id="KW-1015">Disulfide bond</keyword>
<dbReference type="GO" id="GO:0005758">
    <property type="term" value="C:mitochondrial intermembrane space"/>
    <property type="evidence" value="ECO:0007669"/>
    <property type="project" value="UniProtKB-SubCell"/>
</dbReference>
<dbReference type="Gene3D" id="1.10.10.140">
    <property type="entry name" value="Cytochrome c oxidase, subunit VIb"/>
    <property type="match status" value="1"/>
</dbReference>
<dbReference type="GO" id="GO:0005634">
    <property type="term" value="C:nucleus"/>
    <property type="evidence" value="ECO:0007669"/>
    <property type="project" value="UniProtKB-SubCell"/>
</dbReference>
<evidence type="ECO:0008006" key="11">
    <source>
        <dbReference type="Google" id="ProtNLM"/>
    </source>
</evidence>
<organism evidence="9 10">
    <name type="scientific">Microthyrium microscopicum</name>
    <dbReference type="NCBI Taxonomy" id="703497"/>
    <lineage>
        <taxon>Eukaryota</taxon>
        <taxon>Fungi</taxon>
        <taxon>Dikarya</taxon>
        <taxon>Ascomycota</taxon>
        <taxon>Pezizomycotina</taxon>
        <taxon>Dothideomycetes</taxon>
        <taxon>Dothideomycetes incertae sedis</taxon>
        <taxon>Microthyriales</taxon>
        <taxon>Microthyriaceae</taxon>
        <taxon>Microthyrium</taxon>
    </lineage>
</organism>
<proteinExistence type="inferred from homology"/>
<keyword evidence="8" id="KW-0539">Nucleus</keyword>
<dbReference type="PANTHER" id="PTHR47677:SF1">
    <property type="entry name" value="CYTOCHROME C OXIDASE ASSEMBLY FACTOR 6"/>
    <property type="match status" value="1"/>
</dbReference>
<gene>
    <name evidence="9" type="ORF">BT63DRAFT_375660</name>
</gene>
<evidence type="ECO:0000313" key="9">
    <source>
        <dbReference type="EMBL" id="KAF2667204.1"/>
    </source>
</evidence>
<comment type="subcellular location">
    <subcellularLocation>
        <location evidence="2">Cytoplasm</location>
    </subcellularLocation>
    <subcellularLocation>
        <location evidence="3">Mitochondrion intermembrane space</location>
    </subcellularLocation>
    <subcellularLocation>
        <location evidence="1">Nucleus</location>
    </subcellularLocation>
</comment>
<evidence type="ECO:0000256" key="6">
    <source>
        <dbReference type="ARBA" id="ARBA00023128"/>
    </source>
</evidence>
<dbReference type="EMBL" id="MU004238">
    <property type="protein sequence ID" value="KAF2667204.1"/>
    <property type="molecule type" value="Genomic_DNA"/>
</dbReference>
<evidence type="ECO:0000256" key="1">
    <source>
        <dbReference type="ARBA" id="ARBA00004123"/>
    </source>
</evidence>
<evidence type="ECO:0000256" key="7">
    <source>
        <dbReference type="ARBA" id="ARBA00023157"/>
    </source>
</evidence>
<dbReference type="GO" id="GO:0033617">
    <property type="term" value="P:mitochondrial respiratory chain complex IV assembly"/>
    <property type="evidence" value="ECO:0007669"/>
    <property type="project" value="TreeGrafter"/>
</dbReference>
<dbReference type="InterPro" id="IPR036549">
    <property type="entry name" value="CX6/COA6-like_sf"/>
</dbReference>
<reference evidence="9" key="1">
    <citation type="journal article" date="2020" name="Stud. Mycol.">
        <title>101 Dothideomycetes genomes: a test case for predicting lifestyles and emergence of pathogens.</title>
        <authorList>
            <person name="Haridas S."/>
            <person name="Albert R."/>
            <person name="Binder M."/>
            <person name="Bloem J."/>
            <person name="Labutti K."/>
            <person name="Salamov A."/>
            <person name="Andreopoulos B."/>
            <person name="Baker S."/>
            <person name="Barry K."/>
            <person name="Bills G."/>
            <person name="Bluhm B."/>
            <person name="Cannon C."/>
            <person name="Castanera R."/>
            <person name="Culley D."/>
            <person name="Daum C."/>
            <person name="Ezra D."/>
            <person name="Gonzalez J."/>
            <person name="Henrissat B."/>
            <person name="Kuo A."/>
            <person name="Liang C."/>
            <person name="Lipzen A."/>
            <person name="Lutzoni F."/>
            <person name="Magnuson J."/>
            <person name="Mondo S."/>
            <person name="Nolan M."/>
            <person name="Ohm R."/>
            <person name="Pangilinan J."/>
            <person name="Park H.-J."/>
            <person name="Ramirez L."/>
            <person name="Alfaro M."/>
            <person name="Sun H."/>
            <person name="Tritt A."/>
            <person name="Yoshinaga Y."/>
            <person name="Zwiers L.-H."/>
            <person name="Turgeon B."/>
            <person name="Goodwin S."/>
            <person name="Spatafora J."/>
            <person name="Crous P."/>
            <person name="Grigoriev I."/>
        </authorList>
    </citation>
    <scope>NUCLEOTIDE SEQUENCE</scope>
    <source>
        <strain evidence="9">CBS 115976</strain>
    </source>
</reference>
<dbReference type="Pfam" id="PF02297">
    <property type="entry name" value="COX6B"/>
    <property type="match status" value="1"/>
</dbReference>
<dbReference type="PANTHER" id="PTHR47677">
    <property type="entry name" value="CYTOCHROME C OXIDASE ASSEMBLY FACTOR 6"/>
    <property type="match status" value="1"/>
</dbReference>
<evidence type="ECO:0000313" key="10">
    <source>
        <dbReference type="Proteomes" id="UP000799302"/>
    </source>
</evidence>
<keyword evidence="5" id="KW-0963">Cytoplasm</keyword>
<evidence type="ECO:0000256" key="8">
    <source>
        <dbReference type="ARBA" id="ARBA00023242"/>
    </source>
</evidence>
<sequence>MSSWLPWSSAKKAAEPENKVVEAPDRISRAKCWDSRDRFFLCLDKHDILDALKDEDKATKACPSENQKYEENCASSWVKYFKQRRVAEYDKEQLLKRQQEEMFNKK</sequence>
<comment type="similarity">
    <text evidence="4">Belongs to the cytochrome c oxidase subunit 6B family.</text>
</comment>
<dbReference type="InterPro" id="IPR048280">
    <property type="entry name" value="COX6B-like"/>
</dbReference>
<accession>A0A6A6U8I5</accession>
<dbReference type="FunFam" id="1.10.10.140:FF:000003">
    <property type="entry name" value="Cytochrome c oxidase assembly factor 6"/>
    <property type="match status" value="1"/>
</dbReference>
<evidence type="ECO:0000256" key="4">
    <source>
        <dbReference type="ARBA" id="ARBA00006425"/>
    </source>
</evidence>
<keyword evidence="6" id="KW-0496">Mitochondrion</keyword>
<dbReference type="Proteomes" id="UP000799302">
    <property type="component" value="Unassembled WGS sequence"/>
</dbReference>
<name>A0A6A6U8I5_9PEZI</name>
<dbReference type="InterPro" id="IPR048281">
    <property type="entry name" value="COA6_fun"/>
</dbReference>
<evidence type="ECO:0000256" key="5">
    <source>
        <dbReference type="ARBA" id="ARBA00022490"/>
    </source>
</evidence>
<evidence type="ECO:0000256" key="3">
    <source>
        <dbReference type="ARBA" id="ARBA00004569"/>
    </source>
</evidence>
<keyword evidence="10" id="KW-1185">Reference proteome</keyword>
<dbReference type="AlphaFoldDB" id="A0A6A6U8I5"/>
<dbReference type="SUPFAM" id="SSF47694">
    <property type="entry name" value="Cytochrome c oxidase subunit h"/>
    <property type="match status" value="1"/>
</dbReference>